<feature type="non-terminal residue" evidence="1">
    <location>
        <position position="39"/>
    </location>
</feature>
<sequence length="39" mass="4647">MSYWPWRGISYFHKTHAEVSRFIELLQKANCLMMGTPCN</sequence>
<name>A0A382NDF3_9ZZZZ</name>
<evidence type="ECO:0000313" key="1">
    <source>
        <dbReference type="EMBL" id="SVC57772.1"/>
    </source>
</evidence>
<accession>A0A382NDF3</accession>
<organism evidence="1">
    <name type="scientific">marine metagenome</name>
    <dbReference type="NCBI Taxonomy" id="408172"/>
    <lineage>
        <taxon>unclassified sequences</taxon>
        <taxon>metagenomes</taxon>
        <taxon>ecological metagenomes</taxon>
    </lineage>
</organism>
<dbReference type="AlphaFoldDB" id="A0A382NDF3"/>
<reference evidence="1" key="1">
    <citation type="submission" date="2018-05" db="EMBL/GenBank/DDBJ databases">
        <authorList>
            <person name="Lanie J.A."/>
            <person name="Ng W.-L."/>
            <person name="Kazmierczak K.M."/>
            <person name="Andrzejewski T.M."/>
            <person name="Davidsen T.M."/>
            <person name="Wayne K.J."/>
            <person name="Tettelin H."/>
            <person name="Glass J.I."/>
            <person name="Rusch D."/>
            <person name="Podicherti R."/>
            <person name="Tsui H.-C.T."/>
            <person name="Winkler M.E."/>
        </authorList>
    </citation>
    <scope>NUCLEOTIDE SEQUENCE</scope>
</reference>
<gene>
    <name evidence="1" type="ORF">METZ01_LOCUS310626</name>
</gene>
<protein>
    <submittedName>
        <fullName evidence="1">Uncharacterized protein</fullName>
    </submittedName>
</protein>
<dbReference type="EMBL" id="UINC01098902">
    <property type="protein sequence ID" value="SVC57772.1"/>
    <property type="molecule type" value="Genomic_DNA"/>
</dbReference>
<proteinExistence type="predicted"/>